<feature type="domain" description="ABC1 atypical kinase-like" evidence="4">
    <location>
        <begin position="265"/>
        <end position="524"/>
    </location>
</feature>
<comment type="caution">
    <text evidence="5">The sequence shown here is derived from an EMBL/GenBank/DDBJ whole genome shotgun (WGS) entry which is preliminary data.</text>
</comment>
<proteinExistence type="inferred from homology"/>
<evidence type="ECO:0000313" key="5">
    <source>
        <dbReference type="EMBL" id="KAF0975984.1"/>
    </source>
</evidence>
<dbReference type="CDD" id="cd13969">
    <property type="entry name" value="ADCK1-like"/>
    <property type="match status" value="1"/>
</dbReference>
<name>A0A6A5BPG1_NAEFO</name>
<comment type="similarity">
    <text evidence="1">Belongs to the protein kinase superfamily. ADCK protein kinase family.</text>
</comment>
<accession>A0A6A5BPG1</accession>
<dbReference type="Proteomes" id="UP000444721">
    <property type="component" value="Unassembled WGS sequence"/>
</dbReference>
<evidence type="ECO:0000259" key="4">
    <source>
        <dbReference type="Pfam" id="PF03109"/>
    </source>
</evidence>
<feature type="compositionally biased region" description="Low complexity" evidence="2">
    <location>
        <begin position="72"/>
        <end position="88"/>
    </location>
</feature>
<dbReference type="Pfam" id="PF03109">
    <property type="entry name" value="ABC1"/>
    <property type="match status" value="1"/>
</dbReference>
<dbReference type="InterPro" id="IPR004147">
    <property type="entry name" value="ABC1_dom"/>
</dbReference>
<evidence type="ECO:0000313" key="6">
    <source>
        <dbReference type="Proteomes" id="UP000444721"/>
    </source>
</evidence>
<evidence type="ECO:0000256" key="2">
    <source>
        <dbReference type="SAM" id="MobiDB-lite"/>
    </source>
</evidence>
<gene>
    <name evidence="5" type="ORF">FDP41_005311</name>
</gene>
<organism evidence="5 6">
    <name type="scientific">Naegleria fowleri</name>
    <name type="common">Brain eating amoeba</name>
    <dbReference type="NCBI Taxonomy" id="5763"/>
    <lineage>
        <taxon>Eukaryota</taxon>
        <taxon>Discoba</taxon>
        <taxon>Heterolobosea</taxon>
        <taxon>Tetramitia</taxon>
        <taxon>Eutetramitia</taxon>
        <taxon>Vahlkampfiidae</taxon>
        <taxon>Naegleria</taxon>
    </lineage>
</organism>
<keyword evidence="3" id="KW-0812">Transmembrane</keyword>
<dbReference type="InterPro" id="IPR051130">
    <property type="entry name" value="Mito_struct-func_regulator"/>
</dbReference>
<dbReference type="GeneID" id="68112529"/>
<dbReference type="AlphaFoldDB" id="A0A6A5BPG1"/>
<dbReference type="PANTHER" id="PTHR43173">
    <property type="entry name" value="ABC1 FAMILY PROTEIN"/>
    <property type="match status" value="1"/>
</dbReference>
<protein>
    <recommendedName>
        <fullName evidence="4">ABC1 atypical kinase-like domain-containing protein</fullName>
    </recommendedName>
</protein>
<evidence type="ECO:0000256" key="1">
    <source>
        <dbReference type="ARBA" id="ARBA00009670"/>
    </source>
</evidence>
<keyword evidence="3" id="KW-1133">Transmembrane helix</keyword>
<feature type="region of interest" description="Disordered" evidence="2">
    <location>
        <begin position="72"/>
        <end position="93"/>
    </location>
</feature>
<reference evidence="5 6" key="1">
    <citation type="journal article" date="2019" name="Sci. Rep.">
        <title>Nanopore sequencing improves the draft genome of the human pathogenic amoeba Naegleria fowleri.</title>
        <authorList>
            <person name="Liechti N."/>
            <person name="Schurch N."/>
            <person name="Bruggmann R."/>
            <person name="Wittwer M."/>
        </authorList>
    </citation>
    <scope>NUCLEOTIDE SEQUENCE [LARGE SCALE GENOMIC DNA]</scope>
    <source>
        <strain evidence="5 6">ATCC 30894</strain>
    </source>
</reference>
<dbReference type="RefSeq" id="XP_044560697.1">
    <property type="nucleotide sequence ID" value="XM_044708823.1"/>
</dbReference>
<sequence length="709" mass="82304">MMQHRWCLKRGKQLLSLSDHYCSLQKPSLLLKAAAEGVSSSVSSSSIHPFRVEQHAVAADSSSSLFRRFHSSSKLNRPSSSPSSSCPQQEEESTTRTNAFRTFFYILKKLAKWALILEVSLISLIVLLYGSLRGFLWAMDWIDLNNPSSRFYSDSEWAKSLFELKQQCEGLHRYLKCSKTIYVIALDYFWLLITEPYNPHYWFIEKPDKNSEEFIQQKKEAHRRNAKRLLDMFMEQRGVYIKLGQFLSSLVSMIPDEYIETLSVLRDQAPQISFEDVKMVIHQDFGKPLEELFDEFEKKPIAAASIAQVHRARTKDGRLVAVKVQYPYVRAFFNGDMRTNDAMSRLSIKLYYMQEDAENIDTLVELNDKFNRELENGLFSELNFKHEAENAKKAAAHMQERLDVYVPKIFDHLTSERVLTMEFIENACNANNVSKIKEMGFSDHDIAERILSVFSDQLFVHGFLHADPHSSNVFVRRSPTNPKEPQIVLLDHGLYKEFTEDFRVGYAKFVKSVVMNDEKGMKEYCDSLGVKDYKLYASLLMMQSYDSLDEGEKFDVDNWAEYEKILQEQKDEIINIYKSMPADMLFVGRADNILRALNKDLGAKANRFTIMARSAAKGASLLKTSNNLGTISSERKGMLSTFNEWRLRMYFELRLFYLSLQAWIMTLYVKLFGMTPQMMKLQKEHEKTELIETEVDLLETPKHFVSDFK</sequence>
<dbReference type="VEuPathDB" id="AmoebaDB:NfTy_053200"/>
<dbReference type="OMA" id="RMYFELR"/>
<dbReference type="InterPro" id="IPR011009">
    <property type="entry name" value="Kinase-like_dom_sf"/>
</dbReference>
<evidence type="ECO:0000256" key="3">
    <source>
        <dbReference type="SAM" id="Phobius"/>
    </source>
</evidence>
<dbReference type="SUPFAM" id="SSF56112">
    <property type="entry name" value="Protein kinase-like (PK-like)"/>
    <property type="match status" value="1"/>
</dbReference>
<dbReference type="InterPro" id="IPR045307">
    <property type="entry name" value="ADCK1_dom"/>
</dbReference>
<keyword evidence="6" id="KW-1185">Reference proteome</keyword>
<dbReference type="OrthoDB" id="427480at2759"/>
<dbReference type="VEuPathDB" id="AmoebaDB:NF0102340"/>
<keyword evidence="3" id="KW-0472">Membrane</keyword>
<dbReference type="VEuPathDB" id="AmoebaDB:FDP41_005311"/>
<dbReference type="EMBL" id="VFQX01000043">
    <property type="protein sequence ID" value="KAF0975984.1"/>
    <property type="molecule type" value="Genomic_DNA"/>
</dbReference>
<dbReference type="PANTHER" id="PTHR43173:SF28">
    <property type="entry name" value="AARF DOMAIN CONTAINING KINASE 5"/>
    <property type="match status" value="1"/>
</dbReference>
<feature type="transmembrane region" description="Helical" evidence="3">
    <location>
        <begin position="110"/>
        <end position="132"/>
    </location>
</feature>